<sequence>MEKSEARGPNNKETRSTPYTEKDMSIEYEKAHLEASINVLQLQRKCDTALAKAEVTESAAAEML</sequence>
<gene>
    <name evidence="2" type="ORF">MMEN_LOCUS14271</name>
</gene>
<reference evidence="2" key="1">
    <citation type="submission" date="2021-05" db="EMBL/GenBank/DDBJ databases">
        <authorList>
            <person name="Tigano A."/>
        </authorList>
    </citation>
    <scope>NUCLEOTIDE SEQUENCE</scope>
</reference>
<evidence type="ECO:0000313" key="3">
    <source>
        <dbReference type="Proteomes" id="UP000677803"/>
    </source>
</evidence>
<evidence type="ECO:0000313" key="2">
    <source>
        <dbReference type="EMBL" id="CAG5950285.1"/>
    </source>
</evidence>
<dbReference type="Proteomes" id="UP000677803">
    <property type="component" value="Unassembled WGS sequence"/>
</dbReference>
<comment type="caution">
    <text evidence="2">The sequence shown here is derived from an EMBL/GenBank/DDBJ whole genome shotgun (WGS) entry which is preliminary data.</text>
</comment>
<accession>A0A8S4BHJ4</accession>
<evidence type="ECO:0000256" key="1">
    <source>
        <dbReference type="SAM" id="MobiDB-lite"/>
    </source>
</evidence>
<dbReference type="EMBL" id="CAJRST010018890">
    <property type="protein sequence ID" value="CAG5950285.1"/>
    <property type="molecule type" value="Genomic_DNA"/>
</dbReference>
<name>A0A8S4BHJ4_9TELE</name>
<protein>
    <submittedName>
        <fullName evidence="2">(Atlantic silverside) hypothetical protein</fullName>
    </submittedName>
</protein>
<keyword evidence="3" id="KW-1185">Reference proteome</keyword>
<organism evidence="2 3">
    <name type="scientific">Menidia menidia</name>
    <name type="common">Atlantic silverside</name>
    <dbReference type="NCBI Taxonomy" id="238744"/>
    <lineage>
        <taxon>Eukaryota</taxon>
        <taxon>Metazoa</taxon>
        <taxon>Chordata</taxon>
        <taxon>Craniata</taxon>
        <taxon>Vertebrata</taxon>
        <taxon>Euteleostomi</taxon>
        <taxon>Actinopterygii</taxon>
        <taxon>Neopterygii</taxon>
        <taxon>Teleostei</taxon>
        <taxon>Neoteleostei</taxon>
        <taxon>Acanthomorphata</taxon>
        <taxon>Ovalentaria</taxon>
        <taxon>Atherinomorphae</taxon>
        <taxon>Atheriniformes</taxon>
        <taxon>Atherinopsidae</taxon>
        <taxon>Menidiinae</taxon>
        <taxon>Menidia</taxon>
    </lineage>
</organism>
<proteinExistence type="predicted"/>
<feature type="region of interest" description="Disordered" evidence="1">
    <location>
        <begin position="1"/>
        <end position="22"/>
    </location>
</feature>
<dbReference type="AlphaFoldDB" id="A0A8S4BHJ4"/>